<protein>
    <submittedName>
        <fullName evidence="1">Uncharacterized protein</fullName>
    </submittedName>
</protein>
<dbReference type="PATRIC" id="fig|1076.23.peg.1826"/>
<dbReference type="Proteomes" id="UP000032515">
    <property type="component" value="Unassembled WGS sequence"/>
</dbReference>
<evidence type="ECO:0000313" key="1">
    <source>
        <dbReference type="EMBL" id="KIZ34678.1"/>
    </source>
</evidence>
<proteinExistence type="predicted"/>
<gene>
    <name evidence="1" type="ORF">OO17_26470</name>
</gene>
<organism evidence="1 2">
    <name type="scientific">Rhodopseudomonas palustris</name>
    <dbReference type="NCBI Taxonomy" id="1076"/>
    <lineage>
        <taxon>Bacteria</taxon>
        <taxon>Pseudomonadati</taxon>
        <taxon>Pseudomonadota</taxon>
        <taxon>Alphaproteobacteria</taxon>
        <taxon>Hyphomicrobiales</taxon>
        <taxon>Nitrobacteraceae</taxon>
        <taxon>Rhodopseudomonas</taxon>
    </lineage>
</organism>
<dbReference type="AlphaFoldDB" id="A0A0D7E1I3"/>
<dbReference type="OrthoDB" id="7960540at2"/>
<reference evidence="1 2" key="1">
    <citation type="submission" date="2014-11" db="EMBL/GenBank/DDBJ databases">
        <title>Genomics and ecophysiology of heterotrophic nitrogen fixing bacteria isolated from estuarine surface water.</title>
        <authorList>
            <person name="Bentzon-Tilia M."/>
            <person name="Severin I."/>
            <person name="Hansen L.H."/>
            <person name="Riemann L."/>
        </authorList>
    </citation>
    <scope>NUCLEOTIDE SEQUENCE [LARGE SCALE GENOMIC DNA]</scope>
    <source>
        <strain evidence="1 2">BAL398</strain>
    </source>
</reference>
<sequence length="90" mass="9737">MALSNDDLGKLEALLGSAEADAAALTTLRQQLPGLSLTRCDASDMDCEQPFREYPKFSLYLVDGTDHCWRLTTDPARATGLVVVQHKAAA</sequence>
<dbReference type="EMBL" id="JXXE01000661">
    <property type="protein sequence ID" value="KIZ34678.1"/>
    <property type="molecule type" value="Genomic_DNA"/>
</dbReference>
<dbReference type="RefSeq" id="WP_044417562.1">
    <property type="nucleotide sequence ID" value="NZ_JXXE01000661.1"/>
</dbReference>
<evidence type="ECO:0000313" key="2">
    <source>
        <dbReference type="Proteomes" id="UP000032515"/>
    </source>
</evidence>
<accession>A0A0D7E1I3</accession>
<comment type="caution">
    <text evidence="1">The sequence shown here is derived from an EMBL/GenBank/DDBJ whole genome shotgun (WGS) entry which is preliminary data.</text>
</comment>
<name>A0A0D7E1I3_RHOPL</name>